<feature type="domain" description="DUF7788" evidence="3">
    <location>
        <begin position="399"/>
        <end position="577"/>
    </location>
</feature>
<dbReference type="InterPro" id="IPR058580">
    <property type="entry name" value="DUF2828"/>
</dbReference>
<evidence type="ECO:0000313" key="4">
    <source>
        <dbReference type="EMBL" id="PIA45624.1"/>
    </source>
</evidence>
<protein>
    <recommendedName>
        <fullName evidence="6">TROVE domain-containing protein</fullName>
    </recommendedName>
</protein>
<dbReference type="SUPFAM" id="SSF53300">
    <property type="entry name" value="vWA-like"/>
    <property type="match status" value="1"/>
</dbReference>
<feature type="region of interest" description="Disordered" evidence="1">
    <location>
        <begin position="1"/>
        <end position="33"/>
    </location>
</feature>
<dbReference type="InterPro" id="IPR036465">
    <property type="entry name" value="vWFA_dom_sf"/>
</dbReference>
<dbReference type="InterPro" id="IPR056690">
    <property type="entry name" value="DUF7788"/>
</dbReference>
<evidence type="ECO:0000259" key="2">
    <source>
        <dbReference type="Pfam" id="PF11443"/>
    </source>
</evidence>
<reference evidence="4 5" key="1">
    <citation type="submission" date="2017-09" db="EMBL/GenBank/DDBJ databases">
        <title>WGS assembly of Aquilegia coerulea Goldsmith.</title>
        <authorList>
            <person name="Hodges S."/>
            <person name="Kramer E."/>
            <person name="Nordborg M."/>
            <person name="Tomkins J."/>
            <person name="Borevitz J."/>
            <person name="Derieg N."/>
            <person name="Yan J."/>
            <person name="Mihaltcheva S."/>
            <person name="Hayes R.D."/>
            <person name="Rokhsar D."/>
        </authorList>
    </citation>
    <scope>NUCLEOTIDE SEQUENCE [LARGE SCALE GENOMIC DNA]</scope>
    <source>
        <strain evidence="5">cv. Goldsmith</strain>
    </source>
</reference>
<dbReference type="FunCoup" id="A0A2G5DQ28">
    <property type="interactions" value="79"/>
</dbReference>
<dbReference type="InParanoid" id="A0A2G5DQ28"/>
<dbReference type="AlphaFoldDB" id="A0A2G5DQ28"/>
<dbReference type="Pfam" id="PF25043">
    <property type="entry name" value="DUF7788"/>
    <property type="match status" value="1"/>
</dbReference>
<evidence type="ECO:0000259" key="3">
    <source>
        <dbReference type="Pfam" id="PF25043"/>
    </source>
</evidence>
<dbReference type="OrthoDB" id="1149618at2759"/>
<gene>
    <name evidence="4" type="ORF">AQUCO_01600088v1</name>
</gene>
<evidence type="ECO:0000313" key="5">
    <source>
        <dbReference type="Proteomes" id="UP000230069"/>
    </source>
</evidence>
<dbReference type="PANTHER" id="PTHR31373:SF17">
    <property type="entry name" value="OS06G0652100 PROTEIN"/>
    <property type="match status" value="1"/>
</dbReference>
<organism evidence="4 5">
    <name type="scientific">Aquilegia coerulea</name>
    <name type="common">Rocky mountain columbine</name>
    <dbReference type="NCBI Taxonomy" id="218851"/>
    <lineage>
        <taxon>Eukaryota</taxon>
        <taxon>Viridiplantae</taxon>
        <taxon>Streptophyta</taxon>
        <taxon>Embryophyta</taxon>
        <taxon>Tracheophyta</taxon>
        <taxon>Spermatophyta</taxon>
        <taxon>Magnoliopsida</taxon>
        <taxon>Ranunculales</taxon>
        <taxon>Ranunculaceae</taxon>
        <taxon>Thalictroideae</taxon>
        <taxon>Aquilegia</taxon>
    </lineage>
</organism>
<dbReference type="CDD" id="cd00198">
    <property type="entry name" value="vWFA"/>
    <property type="match status" value="1"/>
</dbReference>
<dbReference type="Proteomes" id="UP000230069">
    <property type="component" value="Unassembled WGS sequence"/>
</dbReference>
<accession>A0A2G5DQ28</accession>
<dbReference type="Gene3D" id="3.40.50.410">
    <property type="entry name" value="von Willebrand factor, type A domain"/>
    <property type="match status" value="1"/>
</dbReference>
<dbReference type="Pfam" id="PF11443">
    <property type="entry name" value="DUF2828"/>
    <property type="match status" value="1"/>
</dbReference>
<name>A0A2G5DQ28_AQUCA</name>
<dbReference type="PANTHER" id="PTHR31373">
    <property type="entry name" value="OS06G0652100 PROTEIN"/>
    <property type="match status" value="1"/>
</dbReference>
<proteinExistence type="predicted"/>
<evidence type="ECO:0000256" key="1">
    <source>
        <dbReference type="SAM" id="MobiDB-lite"/>
    </source>
</evidence>
<evidence type="ECO:0008006" key="6">
    <source>
        <dbReference type="Google" id="ProtNLM"/>
    </source>
</evidence>
<dbReference type="PIRSF" id="PIRSF015417">
    <property type="entry name" value="T31B5_30_vWA"/>
    <property type="match status" value="1"/>
</dbReference>
<sequence>MPTPPSCQLLGPPELHDKPVKKASSSSSSASGDPFMDLMVANFNKRKVPPPPTRGYTENGSATFLSTSNPCLDFFFHIVPSTPADSITERLQLAWNHNDLTTLKLICHLRGVRGTGKSDKEGFYTAALWLHKHHPKTLACNVKSIAKFGYFKDLPEILYRILEGSEVRKVAKEEFQRRSRKKPRMPKKEVAKAKKAFERYSRDPDFRFLHDQISQAFADYLIADLKSLNSGETGKISLAAKWCPSLDSAFDKSILLCESIARRVFTRDSYPEYEGIEEAHYAFRVRDRLRKQVLVPLRQILELPEVYMSSNMWNTLPYGRVPSVAMTNYKKHFLKHDEERFNDFLSKVASGEAKIAAGALLPHEIITRVEKHESDGGVVAELQWKRMVNDLSAKGKLKNCIAVCDVSGSMAGTPMDVAVALGLLLSELCEHPWKGRVITFSADPQLHIIQGDDLRSKAQSIKKMQWGMNTNFQKVFDMILQVAKAGNLSTDKMIKKVFVFSDMEFDAARRQQDNSWNTDYEVIQQKFQKSGYTVPEIVFWNLRDSEATPVASDQKGVALVSGFAKNMMTLFFNEEDIIAPSPEAVMEMALEGPEYQQLAVLD</sequence>
<dbReference type="EMBL" id="KZ305033">
    <property type="protein sequence ID" value="PIA45624.1"/>
    <property type="molecule type" value="Genomic_DNA"/>
</dbReference>
<keyword evidence="5" id="KW-1185">Reference proteome</keyword>
<feature type="domain" description="DUF2828" evidence="2">
    <location>
        <begin position="173"/>
        <end position="397"/>
    </location>
</feature>
<dbReference type="InterPro" id="IPR011205">
    <property type="entry name" value="UCP015417_vWA"/>
</dbReference>